<keyword evidence="1" id="KW-0472">Membrane</keyword>
<dbReference type="EMBL" id="MFDO01000007">
    <property type="protein sequence ID" value="OGE65773.1"/>
    <property type="molecule type" value="Genomic_DNA"/>
</dbReference>
<feature type="transmembrane region" description="Helical" evidence="1">
    <location>
        <begin position="72"/>
        <end position="89"/>
    </location>
</feature>
<dbReference type="AlphaFoldDB" id="A0A1F5MK96"/>
<organism evidence="3 4">
    <name type="scientific">Candidatus Daviesbacteria bacterium RIFCSPLOWO2_01_FULL_40_24</name>
    <dbReference type="NCBI Taxonomy" id="1797787"/>
    <lineage>
        <taxon>Bacteria</taxon>
        <taxon>Candidatus Daviesiibacteriota</taxon>
    </lineage>
</organism>
<proteinExistence type="predicted"/>
<protein>
    <recommendedName>
        <fullName evidence="2">YdbS-like PH domain-containing protein</fullName>
    </recommendedName>
</protein>
<evidence type="ECO:0000313" key="3">
    <source>
        <dbReference type="EMBL" id="OGE65773.1"/>
    </source>
</evidence>
<name>A0A1F5MK96_9BACT</name>
<feature type="transmembrane region" description="Helical" evidence="1">
    <location>
        <begin position="42"/>
        <end position="66"/>
    </location>
</feature>
<sequence length="196" mass="22195">MAKLHYSNSPSEKERKQFQSFLSEDEELVLATGFGKAYLRSLFIIGLVWPGAIGWVLMVGGAYFFGFGLERGLLAGFLSSILIATFVAVHTNHANRYLLTTRRVMVKRGVLAVKLTSALFDKITHLEVDQSLFDKLLYHHGTIIVHTAGAQNDEMILRYVDYPIEFKNLIERLINRQRERYGIRAGAVETVEGEML</sequence>
<dbReference type="Pfam" id="PF03703">
    <property type="entry name" value="bPH_2"/>
    <property type="match status" value="1"/>
</dbReference>
<reference evidence="3 4" key="1">
    <citation type="journal article" date="2016" name="Nat. Commun.">
        <title>Thousands of microbial genomes shed light on interconnected biogeochemical processes in an aquifer system.</title>
        <authorList>
            <person name="Anantharaman K."/>
            <person name="Brown C.T."/>
            <person name="Hug L.A."/>
            <person name="Sharon I."/>
            <person name="Castelle C.J."/>
            <person name="Probst A.J."/>
            <person name="Thomas B.C."/>
            <person name="Singh A."/>
            <person name="Wilkins M.J."/>
            <person name="Karaoz U."/>
            <person name="Brodie E.L."/>
            <person name="Williams K.H."/>
            <person name="Hubbard S.S."/>
            <person name="Banfield J.F."/>
        </authorList>
    </citation>
    <scope>NUCLEOTIDE SEQUENCE [LARGE SCALE GENOMIC DNA]</scope>
</reference>
<keyword evidence="1" id="KW-1133">Transmembrane helix</keyword>
<keyword evidence="1" id="KW-0812">Transmembrane</keyword>
<feature type="domain" description="YdbS-like PH" evidence="2">
    <location>
        <begin position="95"/>
        <end position="161"/>
    </location>
</feature>
<evidence type="ECO:0000313" key="4">
    <source>
        <dbReference type="Proteomes" id="UP000178017"/>
    </source>
</evidence>
<gene>
    <name evidence="3" type="ORF">A3B49_04110</name>
</gene>
<accession>A0A1F5MK96</accession>
<comment type="caution">
    <text evidence="3">The sequence shown here is derived from an EMBL/GenBank/DDBJ whole genome shotgun (WGS) entry which is preliminary data.</text>
</comment>
<dbReference type="Proteomes" id="UP000178017">
    <property type="component" value="Unassembled WGS sequence"/>
</dbReference>
<dbReference type="InterPro" id="IPR005182">
    <property type="entry name" value="YdbS-like_PH"/>
</dbReference>
<evidence type="ECO:0000256" key="1">
    <source>
        <dbReference type="SAM" id="Phobius"/>
    </source>
</evidence>
<evidence type="ECO:0000259" key="2">
    <source>
        <dbReference type="Pfam" id="PF03703"/>
    </source>
</evidence>